<evidence type="ECO:0000256" key="1">
    <source>
        <dbReference type="SAM" id="MobiDB-lite"/>
    </source>
</evidence>
<dbReference type="EMBL" id="HG937693">
    <property type="protein sequence ID" value="CDP34236.1"/>
    <property type="molecule type" value="Genomic_DNA"/>
</dbReference>
<gene>
    <name evidence="2" type="ORF">GNLVRS02_ARAD1C07810g</name>
</gene>
<dbReference type="PhylomeDB" id="A0A060T509"/>
<sequence>MVEADSPSQLSLSSGDQKSSAYENNFIYEYAGRDDELRDWLHLNLPVAKILAGFRGDADLIVINGVSPRPSKVIQKALYQLGLKGRLTFGTASTVIIQLTGGPHSTVTALGEKMRSTALTDLARRSNEETQFERDDIEDCIATTGDEDTLLSANVDQVVEVVHQNFQYKVPEKVAAKRREKSEGFIKSPDFSFYPLYREFWTWLKNRDLVSSVFGEVSSSDSTGKGIFDALLFVGGTKLKADLSVNADLKIGKSRGQRCLKSLKVTFFDITAGNLLELSRSKDIDDEDRPVLRSAARLKAREELESLNVLKQLINLDEITPVTLEQIRSEVFKHSGSPSEIFNHNTIRLGKQCARIYGKLPLTLERTIAHYNGIVEQTSDSERLRDYEMEDRIMSLVAAYPSDVMVSLKEDGSLNLDPPEGISFPILSFSGLLPHGGNASVLSANALSSVFDAASRRVESHLHETVPLHQLDGIEDIDDDSLEACAKAMFPKEAEAVNNLKSSFRSSKRKNSRQVELQYLTRDALIRIGRKHHKIPSDVSESLALAFAVQSVRKDREQKAGKEGRKSVRTVKRFGKKLGLSNKGDK</sequence>
<name>A0A060T509_BLAAD</name>
<feature type="compositionally biased region" description="Basic and acidic residues" evidence="1">
    <location>
        <begin position="554"/>
        <end position="566"/>
    </location>
</feature>
<protein>
    <submittedName>
        <fullName evidence="2">ARAD1C07810p</fullName>
    </submittedName>
</protein>
<evidence type="ECO:0000313" key="2">
    <source>
        <dbReference type="EMBL" id="CDP34236.1"/>
    </source>
</evidence>
<feature type="region of interest" description="Disordered" evidence="1">
    <location>
        <begin position="554"/>
        <end position="586"/>
    </location>
</feature>
<reference evidence="2" key="1">
    <citation type="submission" date="2014-02" db="EMBL/GenBank/DDBJ databases">
        <authorList>
            <person name="Genoscope - CEA"/>
        </authorList>
    </citation>
    <scope>NUCLEOTIDE SEQUENCE</scope>
    <source>
        <strain evidence="2">LS3</strain>
    </source>
</reference>
<dbReference type="AlphaFoldDB" id="A0A060T509"/>
<reference evidence="2" key="2">
    <citation type="submission" date="2014-06" db="EMBL/GenBank/DDBJ databases">
        <title>The complete genome of Blastobotrys (Arxula) adeninivorans LS3 - a yeast of biotechnological interest.</title>
        <authorList>
            <person name="Kunze G."/>
            <person name="Gaillardin C."/>
            <person name="Czernicka M."/>
            <person name="Durrens P."/>
            <person name="Martin T."/>
            <person name="Boer E."/>
            <person name="Gabaldon T."/>
            <person name="Cruz J."/>
            <person name="Talla E."/>
            <person name="Marck C."/>
            <person name="Goffeau A."/>
            <person name="Barbe V."/>
            <person name="Baret P."/>
            <person name="Baronian K."/>
            <person name="Beier S."/>
            <person name="Bleykasten C."/>
            <person name="Bode R."/>
            <person name="Casaregola S."/>
            <person name="Despons L."/>
            <person name="Fairhead C."/>
            <person name="Giersberg M."/>
            <person name="Gierski P."/>
            <person name="Hahnel U."/>
            <person name="Hartmann A."/>
            <person name="Jankowska D."/>
            <person name="Jubin C."/>
            <person name="Jung P."/>
            <person name="Lafontaine I."/>
            <person name="Leh-Louis V."/>
            <person name="Lemaire M."/>
            <person name="Marcet-Houben M."/>
            <person name="Mascher M."/>
            <person name="Morel G."/>
            <person name="Richard G.-F."/>
            <person name="Riechen J."/>
            <person name="Sacerdot C."/>
            <person name="Sarkar A."/>
            <person name="Savel G."/>
            <person name="Schacherer J."/>
            <person name="Sherman D."/>
            <person name="Straub M.-L."/>
            <person name="Stein N."/>
            <person name="Thierry A."/>
            <person name="Trautwein-Schult A."/>
            <person name="Westhof E."/>
            <person name="Worch S."/>
            <person name="Dujon B."/>
            <person name="Souciet J.-L."/>
            <person name="Wincker P."/>
            <person name="Scholz U."/>
            <person name="Neuveglise N."/>
        </authorList>
    </citation>
    <scope>NUCLEOTIDE SEQUENCE</scope>
    <source>
        <strain evidence="2">LS3</strain>
    </source>
</reference>
<organism evidence="2">
    <name type="scientific">Blastobotrys adeninivorans</name>
    <name type="common">Yeast</name>
    <name type="synonym">Arxula adeninivorans</name>
    <dbReference type="NCBI Taxonomy" id="409370"/>
    <lineage>
        <taxon>Eukaryota</taxon>
        <taxon>Fungi</taxon>
        <taxon>Dikarya</taxon>
        <taxon>Ascomycota</taxon>
        <taxon>Saccharomycotina</taxon>
        <taxon>Dipodascomycetes</taxon>
        <taxon>Dipodascales</taxon>
        <taxon>Trichomonascaceae</taxon>
        <taxon>Blastobotrys</taxon>
    </lineage>
</organism>
<proteinExistence type="predicted"/>
<accession>A0A060T509</accession>
<feature type="compositionally biased region" description="Basic residues" evidence="1">
    <location>
        <begin position="567"/>
        <end position="576"/>
    </location>
</feature>